<reference evidence="1" key="2">
    <citation type="journal article" date="2015" name="Fish Shellfish Immunol.">
        <title>Early steps in the European eel (Anguilla anguilla)-Vibrio vulnificus interaction in the gills: Role of the RtxA13 toxin.</title>
        <authorList>
            <person name="Callol A."/>
            <person name="Pajuelo D."/>
            <person name="Ebbesson L."/>
            <person name="Teles M."/>
            <person name="MacKenzie S."/>
            <person name="Amaro C."/>
        </authorList>
    </citation>
    <scope>NUCLEOTIDE SEQUENCE</scope>
</reference>
<organism evidence="1">
    <name type="scientific">Anguilla anguilla</name>
    <name type="common">European freshwater eel</name>
    <name type="synonym">Muraena anguilla</name>
    <dbReference type="NCBI Taxonomy" id="7936"/>
    <lineage>
        <taxon>Eukaryota</taxon>
        <taxon>Metazoa</taxon>
        <taxon>Chordata</taxon>
        <taxon>Craniata</taxon>
        <taxon>Vertebrata</taxon>
        <taxon>Euteleostomi</taxon>
        <taxon>Actinopterygii</taxon>
        <taxon>Neopterygii</taxon>
        <taxon>Teleostei</taxon>
        <taxon>Anguilliformes</taxon>
        <taxon>Anguillidae</taxon>
        <taxon>Anguilla</taxon>
    </lineage>
</organism>
<accession>A0A0E9V6Q5</accession>
<protein>
    <submittedName>
        <fullName evidence="1">Uncharacterized protein</fullName>
    </submittedName>
</protein>
<dbReference type="AlphaFoldDB" id="A0A0E9V6Q5"/>
<name>A0A0E9V6Q5_ANGAN</name>
<reference evidence="1" key="1">
    <citation type="submission" date="2014-11" db="EMBL/GenBank/DDBJ databases">
        <authorList>
            <person name="Amaro Gonzalez C."/>
        </authorList>
    </citation>
    <scope>NUCLEOTIDE SEQUENCE</scope>
</reference>
<dbReference type="EMBL" id="GBXM01035664">
    <property type="protein sequence ID" value="JAH72913.1"/>
    <property type="molecule type" value="Transcribed_RNA"/>
</dbReference>
<evidence type="ECO:0000313" key="1">
    <source>
        <dbReference type="EMBL" id="JAH72913.1"/>
    </source>
</evidence>
<proteinExistence type="predicted"/>
<sequence>MVSLLLFFFTYIFLMCQNL</sequence>